<dbReference type="OrthoDB" id="7226430at2"/>
<dbReference type="RefSeq" id="WP_127789996.1">
    <property type="nucleotide sequence ID" value="NZ_SACL01000012.1"/>
</dbReference>
<dbReference type="Proteomes" id="UP000282957">
    <property type="component" value="Unassembled WGS sequence"/>
</dbReference>
<keyword evidence="2" id="KW-1185">Reference proteome</keyword>
<dbReference type="EMBL" id="SACL01000012">
    <property type="protein sequence ID" value="RVT90729.1"/>
    <property type="molecule type" value="Genomic_DNA"/>
</dbReference>
<proteinExistence type="predicted"/>
<evidence type="ECO:0000313" key="2">
    <source>
        <dbReference type="Proteomes" id="UP000282957"/>
    </source>
</evidence>
<dbReference type="AlphaFoldDB" id="A0A437LZ71"/>
<gene>
    <name evidence="1" type="ORF">EOD42_23290</name>
</gene>
<reference evidence="1 2" key="1">
    <citation type="submission" date="2019-01" db="EMBL/GenBank/DDBJ databases">
        <authorList>
            <person name="Chen W.-M."/>
        </authorList>
    </citation>
    <scope>NUCLEOTIDE SEQUENCE [LARGE SCALE GENOMIC DNA]</scope>
    <source>
        <strain evidence="1 2">CCP-6</strain>
    </source>
</reference>
<comment type="caution">
    <text evidence="1">The sequence shown here is derived from an EMBL/GenBank/DDBJ whole genome shotgun (WGS) entry which is preliminary data.</text>
</comment>
<name>A0A437LZ71_9PROT</name>
<sequence length="126" mass="14682">MSAPWDGRPEQPERDGWHWLNDGEEDIVAFWDSANPRWWTVGNEVEMNPEEADFCTYLGPIPPPSETARLREALRLARDWHEEERDALSKRPPRAGDQWQALQHRLQIDFINRALLGEKEAGDEAH</sequence>
<accession>A0A437LZ71</accession>
<protein>
    <submittedName>
        <fullName evidence="1">Uncharacterized protein</fullName>
    </submittedName>
</protein>
<organism evidence="1 2">
    <name type="scientific">Rhodovarius crocodyli</name>
    <dbReference type="NCBI Taxonomy" id="1979269"/>
    <lineage>
        <taxon>Bacteria</taxon>
        <taxon>Pseudomonadati</taxon>
        <taxon>Pseudomonadota</taxon>
        <taxon>Alphaproteobacteria</taxon>
        <taxon>Acetobacterales</taxon>
        <taxon>Roseomonadaceae</taxon>
        <taxon>Rhodovarius</taxon>
    </lineage>
</organism>
<evidence type="ECO:0000313" key="1">
    <source>
        <dbReference type="EMBL" id="RVT90729.1"/>
    </source>
</evidence>